<feature type="domain" description="Transcription factor CBF/NF-Y/archaeal histone" evidence="4">
    <location>
        <begin position="34"/>
        <end position="97"/>
    </location>
</feature>
<evidence type="ECO:0000313" key="5">
    <source>
        <dbReference type="Proteomes" id="UP000695000"/>
    </source>
</evidence>
<dbReference type="RefSeq" id="XP_017779838.1">
    <property type="nucleotide sequence ID" value="XM_017924349.1"/>
</dbReference>
<evidence type="ECO:0000259" key="4">
    <source>
        <dbReference type="Pfam" id="PF00808"/>
    </source>
</evidence>
<dbReference type="InterPro" id="IPR009072">
    <property type="entry name" value="Histone-fold"/>
</dbReference>
<evidence type="ECO:0000256" key="3">
    <source>
        <dbReference type="SAM" id="MobiDB-lite"/>
    </source>
</evidence>
<keyword evidence="2" id="KW-0539">Nucleus</keyword>
<evidence type="ECO:0000256" key="1">
    <source>
        <dbReference type="ARBA" id="ARBA00004123"/>
    </source>
</evidence>
<name>A0ABM1MZ38_NICVS</name>
<evidence type="ECO:0000313" key="6">
    <source>
        <dbReference type="RefSeq" id="XP_017779838.1"/>
    </source>
</evidence>
<feature type="region of interest" description="Disordered" evidence="3">
    <location>
        <begin position="1"/>
        <end position="30"/>
    </location>
</feature>
<protein>
    <submittedName>
        <fullName evidence="6">DNA polymerase epsilon subunit 4</fullName>
    </submittedName>
</protein>
<sequence length="112" mass="12502">MEDSEVVDQPETSQEEEPSENASPDKSSRSKLLKLPLARVKSIMKSDPDCQLISQDAIFLVTKASELFIELLAKETVNVTNQSKRKTVMKRDLEKVVETAANLCFLDGMLDS</sequence>
<accession>A0ABM1MZ38</accession>
<gene>
    <name evidence="6" type="primary">LOC108565074</name>
</gene>
<reference evidence="6" key="1">
    <citation type="submission" date="2025-08" db="UniProtKB">
        <authorList>
            <consortium name="RefSeq"/>
        </authorList>
    </citation>
    <scope>IDENTIFICATION</scope>
    <source>
        <tissue evidence="6">Whole Larva</tissue>
    </source>
</reference>
<dbReference type="InterPro" id="IPR050568">
    <property type="entry name" value="Transcr_DNA_Rep_Reg"/>
</dbReference>
<dbReference type="CDD" id="cd22929">
    <property type="entry name" value="HFD_POLE4-like"/>
    <property type="match status" value="1"/>
</dbReference>
<comment type="subcellular location">
    <subcellularLocation>
        <location evidence="1">Nucleus</location>
    </subcellularLocation>
</comment>
<dbReference type="Proteomes" id="UP000695000">
    <property type="component" value="Unplaced"/>
</dbReference>
<feature type="compositionally biased region" description="Acidic residues" evidence="3">
    <location>
        <begin position="1"/>
        <end position="19"/>
    </location>
</feature>
<keyword evidence="5" id="KW-1185">Reference proteome</keyword>
<proteinExistence type="predicted"/>
<organism evidence="5 6">
    <name type="scientific">Nicrophorus vespilloides</name>
    <name type="common">Boreal carrion beetle</name>
    <dbReference type="NCBI Taxonomy" id="110193"/>
    <lineage>
        <taxon>Eukaryota</taxon>
        <taxon>Metazoa</taxon>
        <taxon>Ecdysozoa</taxon>
        <taxon>Arthropoda</taxon>
        <taxon>Hexapoda</taxon>
        <taxon>Insecta</taxon>
        <taxon>Pterygota</taxon>
        <taxon>Neoptera</taxon>
        <taxon>Endopterygota</taxon>
        <taxon>Coleoptera</taxon>
        <taxon>Polyphaga</taxon>
        <taxon>Staphyliniformia</taxon>
        <taxon>Silphidae</taxon>
        <taxon>Nicrophorinae</taxon>
        <taxon>Nicrophorus</taxon>
    </lineage>
</organism>
<dbReference type="Gene3D" id="1.10.20.10">
    <property type="entry name" value="Histone, subunit A"/>
    <property type="match status" value="1"/>
</dbReference>
<dbReference type="PANTHER" id="PTHR10252">
    <property type="entry name" value="HISTONE-LIKE TRANSCRIPTION FACTOR CCAAT-RELATED"/>
    <property type="match status" value="1"/>
</dbReference>
<dbReference type="InterPro" id="IPR003958">
    <property type="entry name" value="CBFA_NFYB_domain"/>
</dbReference>
<dbReference type="SUPFAM" id="SSF47113">
    <property type="entry name" value="Histone-fold"/>
    <property type="match status" value="1"/>
</dbReference>
<dbReference type="GeneID" id="108565074"/>
<dbReference type="PANTHER" id="PTHR10252:SF79">
    <property type="entry name" value="DNA POLYMERASE EPSILON SUBUNIT 4"/>
    <property type="match status" value="1"/>
</dbReference>
<evidence type="ECO:0000256" key="2">
    <source>
        <dbReference type="ARBA" id="ARBA00023242"/>
    </source>
</evidence>
<dbReference type="Pfam" id="PF00808">
    <property type="entry name" value="CBFD_NFYB_HMF"/>
    <property type="match status" value="1"/>
</dbReference>